<dbReference type="EMBL" id="DWYY01000074">
    <property type="protein sequence ID" value="HJA92872.1"/>
    <property type="molecule type" value="Genomic_DNA"/>
</dbReference>
<accession>A0A9D2I6B0</accession>
<reference evidence="1" key="2">
    <citation type="submission" date="2021-04" db="EMBL/GenBank/DDBJ databases">
        <authorList>
            <person name="Gilroy R."/>
        </authorList>
    </citation>
    <scope>NUCLEOTIDE SEQUENCE</scope>
    <source>
        <strain evidence="1">CHK179-7159</strain>
    </source>
</reference>
<proteinExistence type="predicted"/>
<protein>
    <submittedName>
        <fullName evidence="1">Uncharacterized protein</fullName>
    </submittedName>
</protein>
<gene>
    <name evidence="1" type="ORF">H9717_07110</name>
</gene>
<evidence type="ECO:0000313" key="2">
    <source>
        <dbReference type="Proteomes" id="UP000886858"/>
    </source>
</evidence>
<organism evidence="1 2">
    <name type="scientific">Candidatus Eisenbergiella merdipullorum</name>
    <dbReference type="NCBI Taxonomy" id="2838553"/>
    <lineage>
        <taxon>Bacteria</taxon>
        <taxon>Bacillati</taxon>
        <taxon>Bacillota</taxon>
        <taxon>Clostridia</taxon>
        <taxon>Lachnospirales</taxon>
        <taxon>Lachnospiraceae</taxon>
        <taxon>Eisenbergiella</taxon>
    </lineage>
</organism>
<dbReference type="AlphaFoldDB" id="A0A9D2I6B0"/>
<dbReference type="Proteomes" id="UP000886858">
    <property type="component" value="Unassembled WGS sequence"/>
</dbReference>
<reference evidence="1" key="1">
    <citation type="journal article" date="2021" name="PeerJ">
        <title>Extensive microbial diversity within the chicken gut microbiome revealed by metagenomics and culture.</title>
        <authorList>
            <person name="Gilroy R."/>
            <person name="Ravi A."/>
            <person name="Getino M."/>
            <person name="Pursley I."/>
            <person name="Horton D.L."/>
            <person name="Alikhan N.F."/>
            <person name="Baker D."/>
            <person name="Gharbi K."/>
            <person name="Hall N."/>
            <person name="Watson M."/>
            <person name="Adriaenssens E.M."/>
            <person name="Foster-Nyarko E."/>
            <person name="Jarju S."/>
            <person name="Secka A."/>
            <person name="Antonio M."/>
            <person name="Oren A."/>
            <person name="Chaudhuri R.R."/>
            <person name="La Ragione R."/>
            <person name="Hildebrand F."/>
            <person name="Pallen M.J."/>
        </authorList>
    </citation>
    <scope>NUCLEOTIDE SEQUENCE</scope>
    <source>
        <strain evidence="1">CHK179-7159</strain>
    </source>
</reference>
<evidence type="ECO:0000313" key="1">
    <source>
        <dbReference type="EMBL" id="HJA92872.1"/>
    </source>
</evidence>
<sequence>MVRTKAEWILTFREVGDSILNDFLKDPKTQKEKASEINKRIKEYRERETNRIEAAAKMEVWDNRTLLKEILLLTYASYIVMLEYRNKVWKYEYMTFARRIGELWEPFCKLAFEFPVKELTMIDPPDFGAVQSKIKNDAVAYIDSLVLEEKIKTELKRYYNIPWDLVDSGGIKLALDLHFEQNGIHYNCDFKSGFSSNEKGNTNRLLLVASIYNSLGVRERMLLFVRQPEDENNHYLQTLKNSSYWEVYCADDSYAAMKKFTGFDMRKWIDDNVNWQADISKELRLHLERNDLLKYLTW</sequence>
<name>A0A9D2I6B0_9FIRM</name>
<comment type="caution">
    <text evidence="1">The sequence shown here is derived from an EMBL/GenBank/DDBJ whole genome shotgun (WGS) entry which is preliminary data.</text>
</comment>